<dbReference type="AlphaFoldDB" id="A0A1H8ILP6"/>
<reference evidence="2 3" key="1">
    <citation type="submission" date="2016-10" db="EMBL/GenBank/DDBJ databases">
        <authorList>
            <person name="de Groot N.N."/>
        </authorList>
    </citation>
    <scope>NUCLEOTIDE SEQUENCE [LARGE SCALE GENOMIC DNA]</scope>
    <source>
        <strain evidence="2 3">CGMCC 1.10434</strain>
    </source>
</reference>
<keyword evidence="1" id="KW-0812">Transmembrane</keyword>
<proteinExistence type="predicted"/>
<dbReference type="Proteomes" id="UP000199300">
    <property type="component" value="Unassembled WGS sequence"/>
</dbReference>
<feature type="transmembrane region" description="Helical" evidence="1">
    <location>
        <begin position="139"/>
        <end position="165"/>
    </location>
</feature>
<dbReference type="EMBL" id="FODJ01000001">
    <property type="protein sequence ID" value="SEN69321.1"/>
    <property type="molecule type" value="Genomic_DNA"/>
</dbReference>
<evidence type="ECO:0000256" key="1">
    <source>
        <dbReference type="SAM" id="Phobius"/>
    </source>
</evidence>
<evidence type="ECO:0000313" key="3">
    <source>
        <dbReference type="Proteomes" id="UP000199300"/>
    </source>
</evidence>
<protein>
    <submittedName>
        <fullName evidence="2">ABC-2 type transport system permease protein</fullName>
    </submittedName>
</protein>
<keyword evidence="3" id="KW-1185">Reference proteome</keyword>
<dbReference type="PANTHER" id="PTHR43229">
    <property type="entry name" value="NODULATION PROTEIN J"/>
    <property type="match status" value="1"/>
</dbReference>
<dbReference type="OrthoDB" id="9815972at2"/>
<feature type="transmembrane region" description="Helical" evidence="1">
    <location>
        <begin position="55"/>
        <end position="73"/>
    </location>
</feature>
<gene>
    <name evidence="2" type="ORF">SAMN04488134_101652</name>
</gene>
<dbReference type="RefSeq" id="WP_091494753.1">
    <property type="nucleotide sequence ID" value="NZ_FODJ01000001.1"/>
</dbReference>
<keyword evidence="1" id="KW-0472">Membrane</keyword>
<organism evidence="2 3">
    <name type="scientific">Amphibacillus marinus</name>
    <dbReference type="NCBI Taxonomy" id="872970"/>
    <lineage>
        <taxon>Bacteria</taxon>
        <taxon>Bacillati</taxon>
        <taxon>Bacillota</taxon>
        <taxon>Bacilli</taxon>
        <taxon>Bacillales</taxon>
        <taxon>Bacillaceae</taxon>
        <taxon>Amphibacillus</taxon>
    </lineage>
</organism>
<dbReference type="InterPro" id="IPR051784">
    <property type="entry name" value="Nod_factor_ABC_transporter"/>
</dbReference>
<dbReference type="PANTHER" id="PTHR43229:SF6">
    <property type="entry name" value="ABC-TYPE MULTIDRUG TRANSPORT SYSTEM, PERMEASE COMPONENT"/>
    <property type="match status" value="1"/>
</dbReference>
<name>A0A1H8ILP6_9BACI</name>
<feature type="transmembrane region" description="Helical" evidence="1">
    <location>
        <begin position="21"/>
        <end position="43"/>
    </location>
</feature>
<feature type="transmembrane region" description="Helical" evidence="1">
    <location>
        <begin position="223"/>
        <end position="244"/>
    </location>
</feature>
<feature type="transmembrane region" description="Helical" evidence="1">
    <location>
        <begin position="177"/>
        <end position="194"/>
    </location>
</feature>
<accession>A0A1H8ILP6</accession>
<keyword evidence="1" id="KW-1133">Transmembrane helix</keyword>
<feature type="transmembrane region" description="Helical" evidence="1">
    <location>
        <begin position="111"/>
        <end position="133"/>
    </location>
</feature>
<sequence length="257" mass="29111">MKLVYQFQANLRKQAIQMKRYAPNTIAMVLTVYIIFISIFAGIQLIGNPETQAVTIQYTIINYIFWYLAMMLVNGIGYQIMSETSEGTFEQLGMTPSGIWRILSMRLLGEWVLHSIMVVLLLFLSMLTTGQWLNIDIIAILPIFLITSLSMYGLSFVIAGLTIVFKQIQALLQIFQFVLAGLAFVSLSSIYYQLFLPITKGIAMIRAIMIDGYQITDFSTMDFTLLIGNALIYIIIGLSMYLCCESYAMKKGLLAHY</sequence>
<evidence type="ECO:0000313" key="2">
    <source>
        <dbReference type="EMBL" id="SEN69321.1"/>
    </source>
</evidence>
<dbReference type="STRING" id="872970.SAMN04488134_101652"/>